<evidence type="ECO:0000259" key="14">
    <source>
        <dbReference type="Pfam" id="PF00717"/>
    </source>
</evidence>
<dbReference type="FunFam" id="2.10.109.10:FF:000001">
    <property type="entry name" value="LexA repressor"/>
    <property type="match status" value="1"/>
</dbReference>
<dbReference type="Pfam" id="PF00717">
    <property type="entry name" value="Peptidase_S24"/>
    <property type="match status" value="1"/>
</dbReference>
<evidence type="ECO:0000256" key="8">
    <source>
        <dbReference type="ARBA" id="ARBA00023125"/>
    </source>
</evidence>
<keyword evidence="3 12" id="KW-0235">DNA replication</keyword>
<dbReference type="EMBL" id="CP060696">
    <property type="protein sequence ID" value="QNO18400.1"/>
    <property type="molecule type" value="Genomic_DNA"/>
</dbReference>
<protein>
    <recommendedName>
        <fullName evidence="12">LexA repressor</fullName>
        <ecNumber evidence="12">3.4.21.88</ecNumber>
    </recommendedName>
</protein>
<gene>
    <name evidence="12 16" type="primary">lexA</name>
    <name evidence="16" type="ORF">H6X83_01710</name>
</gene>
<dbReference type="PANTHER" id="PTHR33516:SF2">
    <property type="entry name" value="LEXA REPRESSOR-RELATED"/>
    <property type="match status" value="1"/>
</dbReference>
<accession>A0A7G9WI88</accession>
<feature type="active site" description="For autocatalytic cleavage activity" evidence="12">
    <location>
        <position position="157"/>
    </location>
</feature>
<dbReference type="Proteomes" id="UP000516046">
    <property type="component" value="Chromosome"/>
</dbReference>
<reference evidence="16 17" key="1">
    <citation type="submission" date="2020-08" db="EMBL/GenBank/DDBJ databases">
        <authorList>
            <person name="Ren C."/>
            <person name="Gu Y."/>
            <person name="Xu Y."/>
        </authorList>
    </citation>
    <scope>NUCLEOTIDE SEQUENCE [LARGE SCALE GENOMIC DNA]</scope>
    <source>
        <strain evidence="16 17">LBM18003</strain>
    </source>
</reference>
<dbReference type="InterPro" id="IPR050077">
    <property type="entry name" value="LexA_repressor"/>
</dbReference>
<dbReference type="Gene3D" id="1.10.10.10">
    <property type="entry name" value="Winged helix-like DNA-binding domain superfamily/Winged helix DNA-binding domain"/>
    <property type="match status" value="1"/>
</dbReference>
<evidence type="ECO:0000259" key="15">
    <source>
        <dbReference type="Pfam" id="PF01726"/>
    </source>
</evidence>
<evidence type="ECO:0000256" key="3">
    <source>
        <dbReference type="ARBA" id="ARBA00022705"/>
    </source>
</evidence>
<dbReference type="KEGG" id="caml:H6X83_01710"/>
<keyword evidence="4 12" id="KW-0227">DNA damage</keyword>
<dbReference type="CDD" id="cd06529">
    <property type="entry name" value="S24_LexA-like"/>
    <property type="match status" value="1"/>
</dbReference>
<feature type="DNA-binding region" description="H-T-H motif" evidence="12">
    <location>
        <begin position="25"/>
        <end position="45"/>
    </location>
</feature>
<comment type="subunit">
    <text evidence="12">Homodimer.</text>
</comment>
<dbReference type="InterPro" id="IPR006200">
    <property type="entry name" value="LexA"/>
</dbReference>
<evidence type="ECO:0000313" key="16">
    <source>
        <dbReference type="EMBL" id="QNO18400.1"/>
    </source>
</evidence>
<evidence type="ECO:0000256" key="5">
    <source>
        <dbReference type="ARBA" id="ARBA00022801"/>
    </source>
</evidence>
<sequence>MLTASQQKVYDYLKSRSRTGLPPTVREICAATGLKSTSSVHAHLKTLEREGYITRDAGLNRAIHVTGEENAVPLQIPVVGRVAAGQPILAVEDIDGYVPYQPPRRSGDAEYFALHVRGESMRDIGIMNGDIVIAKRVPTAEDGEIVVAMIDGEATVKRIFREPKRIRLQPENPDFSPIYAKEVTVLGIVVALYRSY</sequence>
<dbReference type="GO" id="GO:0003677">
    <property type="term" value="F:DNA binding"/>
    <property type="evidence" value="ECO:0007669"/>
    <property type="project" value="UniProtKB-UniRule"/>
</dbReference>
<dbReference type="SUPFAM" id="SSF46785">
    <property type="entry name" value="Winged helix' DNA-binding domain"/>
    <property type="match status" value="1"/>
</dbReference>
<organism evidence="16 17">
    <name type="scientific">Caproicibacterium amylolyticum</name>
    <dbReference type="NCBI Taxonomy" id="2766537"/>
    <lineage>
        <taxon>Bacteria</taxon>
        <taxon>Bacillati</taxon>
        <taxon>Bacillota</taxon>
        <taxon>Clostridia</taxon>
        <taxon>Eubacteriales</taxon>
        <taxon>Oscillospiraceae</taxon>
        <taxon>Caproicibacterium</taxon>
    </lineage>
</organism>
<dbReference type="PANTHER" id="PTHR33516">
    <property type="entry name" value="LEXA REPRESSOR"/>
    <property type="match status" value="1"/>
</dbReference>
<keyword evidence="8 12" id="KW-0238">DNA-binding</keyword>
<dbReference type="InterPro" id="IPR036390">
    <property type="entry name" value="WH_DNA-bd_sf"/>
</dbReference>
<evidence type="ECO:0000256" key="6">
    <source>
        <dbReference type="ARBA" id="ARBA00022813"/>
    </source>
</evidence>
<feature type="site" description="Cleavage; by autolysis" evidence="12">
    <location>
        <begin position="84"/>
        <end position="85"/>
    </location>
</feature>
<evidence type="ECO:0000256" key="7">
    <source>
        <dbReference type="ARBA" id="ARBA00023015"/>
    </source>
</evidence>
<evidence type="ECO:0000256" key="1">
    <source>
        <dbReference type="ARBA" id="ARBA00007484"/>
    </source>
</evidence>
<dbReference type="Pfam" id="PF01726">
    <property type="entry name" value="LexA_DNA_bind"/>
    <property type="match status" value="1"/>
</dbReference>
<evidence type="ECO:0000256" key="12">
    <source>
        <dbReference type="HAMAP-Rule" id="MF_00015"/>
    </source>
</evidence>
<dbReference type="RefSeq" id="WP_212507463.1">
    <property type="nucleotide sequence ID" value="NZ_CP060696.1"/>
</dbReference>
<dbReference type="InterPro" id="IPR015927">
    <property type="entry name" value="Peptidase_S24_S26A/B/C"/>
</dbReference>
<feature type="domain" description="Peptidase S24/S26A/S26B/S26C" evidence="14">
    <location>
        <begin position="77"/>
        <end position="190"/>
    </location>
</feature>
<dbReference type="EC" id="3.4.21.88" evidence="12"/>
<evidence type="ECO:0000256" key="11">
    <source>
        <dbReference type="ARBA" id="ARBA00023236"/>
    </source>
</evidence>
<keyword evidence="9 12" id="KW-0804">Transcription</keyword>
<keyword evidence="5 12" id="KW-0378">Hydrolase</keyword>
<keyword evidence="11 12" id="KW-0742">SOS response</keyword>
<dbReference type="GO" id="GO:0004252">
    <property type="term" value="F:serine-type endopeptidase activity"/>
    <property type="evidence" value="ECO:0007669"/>
    <property type="project" value="UniProtKB-UniRule"/>
</dbReference>
<evidence type="ECO:0000256" key="4">
    <source>
        <dbReference type="ARBA" id="ARBA00022763"/>
    </source>
</evidence>
<keyword evidence="6 12" id="KW-0068">Autocatalytic cleavage</keyword>
<feature type="domain" description="LexA repressor DNA-binding" evidence="15">
    <location>
        <begin position="2"/>
        <end position="62"/>
    </location>
</feature>
<dbReference type="PRINTS" id="PR00726">
    <property type="entry name" value="LEXASERPTASE"/>
</dbReference>
<keyword evidence="7 12" id="KW-0805">Transcription regulation</keyword>
<comment type="similarity">
    <text evidence="1 12 13">Belongs to the peptidase S24 family.</text>
</comment>
<dbReference type="SUPFAM" id="SSF51306">
    <property type="entry name" value="LexA/Signal peptidase"/>
    <property type="match status" value="1"/>
</dbReference>
<dbReference type="InterPro" id="IPR006197">
    <property type="entry name" value="Peptidase_S24_LexA"/>
</dbReference>
<dbReference type="AlphaFoldDB" id="A0A7G9WI88"/>
<evidence type="ECO:0000256" key="9">
    <source>
        <dbReference type="ARBA" id="ARBA00023163"/>
    </source>
</evidence>
<dbReference type="GO" id="GO:0006260">
    <property type="term" value="P:DNA replication"/>
    <property type="evidence" value="ECO:0007669"/>
    <property type="project" value="UniProtKB-UniRule"/>
</dbReference>
<keyword evidence="10 12" id="KW-0234">DNA repair</keyword>
<keyword evidence="17" id="KW-1185">Reference proteome</keyword>
<evidence type="ECO:0000256" key="13">
    <source>
        <dbReference type="RuleBase" id="RU003991"/>
    </source>
</evidence>
<dbReference type="InterPro" id="IPR006199">
    <property type="entry name" value="LexA_DNA-bd_dom"/>
</dbReference>
<dbReference type="HAMAP" id="MF_00015">
    <property type="entry name" value="LexA"/>
    <property type="match status" value="1"/>
</dbReference>
<dbReference type="GO" id="GO:0009432">
    <property type="term" value="P:SOS response"/>
    <property type="evidence" value="ECO:0007669"/>
    <property type="project" value="UniProtKB-UniRule"/>
</dbReference>
<evidence type="ECO:0000256" key="2">
    <source>
        <dbReference type="ARBA" id="ARBA00022491"/>
    </source>
</evidence>
<comment type="function">
    <text evidence="12">Represses a number of genes involved in the response to DNA damage (SOS response), including recA and lexA. In the presence of single-stranded DNA, RecA interacts with LexA causing an autocatalytic cleavage which disrupts the DNA-binding part of LexA, leading to derepression of the SOS regulon and eventually DNA repair.</text>
</comment>
<dbReference type="Gene3D" id="2.10.109.10">
    <property type="entry name" value="Umud Fragment, subunit A"/>
    <property type="match status" value="1"/>
</dbReference>
<dbReference type="GO" id="GO:0006508">
    <property type="term" value="P:proteolysis"/>
    <property type="evidence" value="ECO:0007669"/>
    <property type="project" value="InterPro"/>
</dbReference>
<proteinExistence type="inferred from homology"/>
<name>A0A7G9WI88_9FIRM</name>
<dbReference type="InterPro" id="IPR036388">
    <property type="entry name" value="WH-like_DNA-bd_sf"/>
</dbReference>
<feature type="active site" description="For autocatalytic cleavage activity" evidence="12">
    <location>
        <position position="120"/>
    </location>
</feature>
<dbReference type="GO" id="GO:0045892">
    <property type="term" value="P:negative regulation of DNA-templated transcription"/>
    <property type="evidence" value="ECO:0007669"/>
    <property type="project" value="UniProtKB-UniRule"/>
</dbReference>
<evidence type="ECO:0000256" key="10">
    <source>
        <dbReference type="ARBA" id="ARBA00023204"/>
    </source>
</evidence>
<comment type="catalytic activity">
    <reaction evidence="12">
        <text>Hydrolysis of Ala-|-Gly bond in repressor LexA.</text>
        <dbReference type="EC" id="3.4.21.88"/>
    </reaction>
</comment>
<dbReference type="InterPro" id="IPR039418">
    <property type="entry name" value="LexA-like"/>
</dbReference>
<dbReference type="GO" id="GO:0006281">
    <property type="term" value="P:DNA repair"/>
    <property type="evidence" value="ECO:0007669"/>
    <property type="project" value="UniProtKB-UniRule"/>
</dbReference>
<evidence type="ECO:0000313" key="17">
    <source>
        <dbReference type="Proteomes" id="UP000516046"/>
    </source>
</evidence>
<dbReference type="NCBIfam" id="TIGR00498">
    <property type="entry name" value="lexA"/>
    <property type="match status" value="1"/>
</dbReference>
<keyword evidence="2 12" id="KW-0678">Repressor</keyword>
<dbReference type="InterPro" id="IPR036286">
    <property type="entry name" value="LexA/Signal_pep-like_sf"/>
</dbReference>